<dbReference type="Pfam" id="PF23859">
    <property type="entry name" value="DpdA"/>
    <property type="match status" value="1"/>
</dbReference>
<keyword evidence="3" id="KW-1185">Reference proteome</keyword>
<dbReference type="InterPro" id="IPR055645">
    <property type="entry name" value="DpdA"/>
</dbReference>
<evidence type="ECO:0000259" key="1">
    <source>
        <dbReference type="Pfam" id="PF23859"/>
    </source>
</evidence>
<reference evidence="2" key="1">
    <citation type="submission" date="2020-07" db="EMBL/GenBank/DDBJ databases">
        <authorList>
            <person name="Tarantini F.S."/>
            <person name="Hong K.W."/>
            <person name="Chan K.G."/>
        </authorList>
    </citation>
    <scope>NUCLEOTIDE SEQUENCE</scope>
    <source>
        <strain evidence="2">32-07</strain>
    </source>
</reference>
<name>A0ABX8RAD6_9ACTN</name>
<proteinExistence type="predicted"/>
<sequence>MASISPVPAAGLTFYLGAPEPSWLSRPQTAGVALLVSHPRLSRLRTLQPRPAHWAPYAIDSGGYNKITRYGRWPFTARQYAADIRRAIDHIGARPAFVAPMDWMCEDAALSSTGLTVAEHQRLTLENYLELRMLEPGIPWAPVLQGWTGGQYERHIDAYQAAGIALDRLERVGVGSVCRRQNMIGASLLIDRIARHGIRIHAFGYKVTGLVSSAAQLASADSMAWVTRAHHEPPLPGCTHARCTYCLRYALAWWQEVRDTVTAAHPGLLLDLGQRHPAA</sequence>
<evidence type="ECO:0000313" key="3">
    <source>
        <dbReference type="Proteomes" id="UP001049518"/>
    </source>
</evidence>
<protein>
    <recommendedName>
        <fullName evidence="1">DeoxyPurine in DNA protein A domain-containing protein</fullName>
    </recommendedName>
</protein>
<accession>A0ABX8RAD6</accession>
<dbReference type="Proteomes" id="UP001049518">
    <property type="component" value="Chromosome"/>
</dbReference>
<dbReference type="EMBL" id="CP059572">
    <property type="protein sequence ID" value="QXJ25943.1"/>
    <property type="molecule type" value="Genomic_DNA"/>
</dbReference>
<organism evidence="2 3">
    <name type="scientific">Actinomadura graeca</name>
    <dbReference type="NCBI Taxonomy" id="2750812"/>
    <lineage>
        <taxon>Bacteria</taxon>
        <taxon>Bacillati</taxon>
        <taxon>Actinomycetota</taxon>
        <taxon>Actinomycetes</taxon>
        <taxon>Streptosporangiales</taxon>
        <taxon>Thermomonosporaceae</taxon>
        <taxon>Actinomadura</taxon>
    </lineage>
</organism>
<gene>
    <name evidence="2" type="ORF">AGRA3207_007512</name>
</gene>
<evidence type="ECO:0000313" key="2">
    <source>
        <dbReference type="EMBL" id="QXJ25943.1"/>
    </source>
</evidence>
<feature type="domain" description="DeoxyPurine in DNA protein A" evidence="1">
    <location>
        <begin position="14"/>
        <end position="267"/>
    </location>
</feature>
<dbReference type="RefSeq" id="WP_231332156.1">
    <property type="nucleotide sequence ID" value="NZ_CP059572.1"/>
</dbReference>